<dbReference type="FunFam" id="1.10.8.640:FF:000001">
    <property type="entry name" value="Cytochrome c-type biogenesis protein"/>
    <property type="match status" value="1"/>
</dbReference>
<dbReference type="KEGG" id="salh:HMF8227_00816"/>
<evidence type="ECO:0000313" key="9">
    <source>
        <dbReference type="EMBL" id="AWL11312.1"/>
    </source>
</evidence>
<dbReference type="EMBL" id="CP029347">
    <property type="protein sequence ID" value="AWL11312.1"/>
    <property type="molecule type" value="Genomic_DNA"/>
</dbReference>
<keyword evidence="7" id="KW-0812">Transmembrane</keyword>
<organism evidence="9 10">
    <name type="scientific">Saliniradius amylolyticus</name>
    <dbReference type="NCBI Taxonomy" id="2183582"/>
    <lineage>
        <taxon>Bacteria</taxon>
        <taxon>Pseudomonadati</taxon>
        <taxon>Pseudomonadota</taxon>
        <taxon>Gammaproteobacteria</taxon>
        <taxon>Alteromonadales</taxon>
        <taxon>Alteromonadaceae</taxon>
        <taxon>Saliniradius</taxon>
    </lineage>
</organism>
<accession>A0A2S2E1B5</accession>
<dbReference type="GO" id="GO:0017004">
    <property type="term" value="P:cytochrome complex assembly"/>
    <property type="evidence" value="ECO:0007669"/>
    <property type="project" value="UniProtKB-KW"/>
</dbReference>
<dbReference type="Proteomes" id="UP000245728">
    <property type="component" value="Chromosome"/>
</dbReference>
<keyword evidence="7" id="KW-1133">Transmembrane helix</keyword>
<dbReference type="InterPro" id="IPR005616">
    <property type="entry name" value="CcmH/CycL/Ccl2/NrfF_N"/>
</dbReference>
<dbReference type="GO" id="GO:0005886">
    <property type="term" value="C:plasma membrane"/>
    <property type="evidence" value="ECO:0007669"/>
    <property type="project" value="TreeGrafter"/>
</dbReference>
<keyword evidence="2 7" id="KW-0349">Heme</keyword>
<evidence type="ECO:0000256" key="4">
    <source>
        <dbReference type="ARBA" id="ARBA00022729"/>
    </source>
</evidence>
<dbReference type="InterPro" id="IPR038297">
    <property type="entry name" value="CcmH/CycL/NrfF/Ccl2_sf"/>
</dbReference>
<evidence type="ECO:0000256" key="2">
    <source>
        <dbReference type="ARBA" id="ARBA00022617"/>
    </source>
</evidence>
<evidence type="ECO:0000259" key="8">
    <source>
        <dbReference type="Pfam" id="PF03918"/>
    </source>
</evidence>
<dbReference type="PANTHER" id="PTHR47870">
    <property type="entry name" value="CYTOCHROME C-TYPE BIOGENESIS PROTEIN CCMH"/>
    <property type="match status" value="1"/>
</dbReference>
<reference evidence="9 10" key="1">
    <citation type="submission" date="2018-05" db="EMBL/GenBank/DDBJ databases">
        <title>Salinimonas sp. HMF8227 Genome sequencing and assembly.</title>
        <authorList>
            <person name="Kang H."/>
            <person name="Kang J."/>
            <person name="Cha I."/>
            <person name="Kim H."/>
            <person name="Joh K."/>
        </authorList>
    </citation>
    <scope>NUCLEOTIDE SEQUENCE [LARGE SCALE GENOMIC DNA]</scope>
    <source>
        <strain evidence="9 10">HMF8227</strain>
    </source>
</reference>
<feature type="transmembrane region" description="Helical" evidence="7">
    <location>
        <begin position="101"/>
        <end position="120"/>
    </location>
</feature>
<keyword evidence="3 7" id="KW-0479">Metal-binding</keyword>
<sequence length="145" mass="16818">MRLFSVLLMLLSLGATAQQERFHFEDPAKRQLFNELSAELRCPKCQNQNIADSNAMVARDLKRKTYQLVQQGQSKQQVIEYMKQRYGDFVYYQPPVTPLTSLLWLLPVGFILLAIMALVVRRRRQAAISEDILSEADKLLDKEEQ</sequence>
<name>A0A2S2E1B5_9ALTE</name>
<dbReference type="Gene3D" id="1.10.8.640">
    <property type="entry name" value="Cytochrome C biogenesis protein"/>
    <property type="match status" value="1"/>
</dbReference>
<keyword evidence="4 7" id="KW-0732">Signal</keyword>
<gene>
    <name evidence="9" type="ORF">HMF8227_00816</name>
</gene>
<evidence type="ECO:0000313" key="10">
    <source>
        <dbReference type="Proteomes" id="UP000245728"/>
    </source>
</evidence>
<dbReference type="AlphaFoldDB" id="A0A2S2E1B5"/>
<dbReference type="Pfam" id="PF03918">
    <property type="entry name" value="CcmH"/>
    <property type="match status" value="1"/>
</dbReference>
<dbReference type="GO" id="GO:0046872">
    <property type="term" value="F:metal ion binding"/>
    <property type="evidence" value="ECO:0007669"/>
    <property type="project" value="UniProtKB-KW"/>
</dbReference>
<evidence type="ECO:0000256" key="6">
    <source>
        <dbReference type="ARBA" id="ARBA00023004"/>
    </source>
</evidence>
<evidence type="ECO:0000256" key="5">
    <source>
        <dbReference type="ARBA" id="ARBA00022748"/>
    </source>
</evidence>
<keyword evidence="5" id="KW-0201">Cytochrome c-type biogenesis</keyword>
<dbReference type="InterPro" id="IPR051263">
    <property type="entry name" value="C-type_cytochrome_biogenesis"/>
</dbReference>
<dbReference type="CDD" id="cd16378">
    <property type="entry name" value="CcmH_N"/>
    <property type="match status" value="1"/>
</dbReference>
<keyword evidence="6 7" id="KW-0408">Iron</keyword>
<dbReference type="OrthoDB" id="9804975at2"/>
<evidence type="ECO:0000256" key="7">
    <source>
        <dbReference type="RuleBase" id="RU364112"/>
    </source>
</evidence>
<feature type="domain" description="CcmH/CycL/Ccl2/NrfF N-terminal" evidence="8">
    <location>
        <begin position="6"/>
        <end position="137"/>
    </location>
</feature>
<evidence type="ECO:0000256" key="3">
    <source>
        <dbReference type="ARBA" id="ARBA00022723"/>
    </source>
</evidence>
<comment type="similarity">
    <text evidence="1 7">Belongs to the CcmH/CycL/Ccl2/NrfF family.</text>
</comment>
<dbReference type="PANTHER" id="PTHR47870:SF1">
    <property type="entry name" value="CYTOCHROME C-TYPE BIOGENESIS PROTEIN CCMH"/>
    <property type="match status" value="1"/>
</dbReference>
<dbReference type="RefSeq" id="WP_109338973.1">
    <property type="nucleotide sequence ID" value="NZ_CP029347.1"/>
</dbReference>
<feature type="chain" id="PRO_5015375735" description="Cytochrome c-type biogenesis protein" evidence="7">
    <location>
        <begin position="18"/>
        <end position="145"/>
    </location>
</feature>
<keyword evidence="10" id="KW-1185">Reference proteome</keyword>
<comment type="function">
    <text evidence="7">Possible subunit of a heme lyase.</text>
</comment>
<protein>
    <recommendedName>
        <fullName evidence="7">Cytochrome c-type biogenesis protein</fullName>
    </recommendedName>
</protein>
<proteinExistence type="inferred from homology"/>
<evidence type="ECO:0000256" key="1">
    <source>
        <dbReference type="ARBA" id="ARBA00010342"/>
    </source>
</evidence>
<keyword evidence="7" id="KW-0472">Membrane</keyword>
<feature type="signal peptide" evidence="7">
    <location>
        <begin position="1"/>
        <end position="17"/>
    </location>
</feature>